<dbReference type="Proteomes" id="UP000244224">
    <property type="component" value="Unassembled WGS sequence"/>
</dbReference>
<evidence type="ECO:0000313" key="4">
    <source>
        <dbReference type="Proteomes" id="UP000244224"/>
    </source>
</evidence>
<protein>
    <recommendedName>
        <fullName evidence="5">Trypsin-like peptidase</fullName>
    </recommendedName>
</protein>
<dbReference type="SUPFAM" id="SSF50494">
    <property type="entry name" value="Trypsin-like serine proteases"/>
    <property type="match status" value="1"/>
</dbReference>
<reference evidence="3 4" key="1">
    <citation type="submission" date="2018-04" db="EMBL/GenBank/DDBJ databases">
        <title>Genomic Encyclopedia of Archaeal and Bacterial Type Strains, Phase II (KMG-II): from individual species to whole genera.</title>
        <authorList>
            <person name="Goeker M."/>
        </authorList>
    </citation>
    <scope>NUCLEOTIDE SEQUENCE [LARGE SCALE GENOMIC DNA]</scope>
    <source>
        <strain evidence="3 4">DSM 21823</strain>
    </source>
</reference>
<feature type="signal peptide" evidence="2">
    <location>
        <begin position="1"/>
        <end position="28"/>
    </location>
</feature>
<keyword evidence="4" id="KW-1185">Reference proteome</keyword>
<feature type="chain" id="PRO_5015729847" description="Trypsin-like peptidase" evidence="2">
    <location>
        <begin position="29"/>
        <end position="461"/>
    </location>
</feature>
<accession>A0A2T6B8I6</accession>
<evidence type="ECO:0000313" key="3">
    <source>
        <dbReference type="EMBL" id="PTX52390.1"/>
    </source>
</evidence>
<dbReference type="RefSeq" id="WP_108127790.1">
    <property type="nucleotide sequence ID" value="NZ_QBKP01000002.1"/>
</dbReference>
<name>A0A2T6B8I6_9RHOB</name>
<proteinExistence type="predicted"/>
<comment type="caution">
    <text evidence="3">The sequence shown here is derived from an EMBL/GenBank/DDBJ whole genome shotgun (WGS) entry which is preliminary data.</text>
</comment>
<dbReference type="AlphaFoldDB" id="A0A2T6B8I6"/>
<keyword evidence="2" id="KW-0732">Signal</keyword>
<evidence type="ECO:0008006" key="5">
    <source>
        <dbReference type="Google" id="ProtNLM"/>
    </source>
</evidence>
<feature type="region of interest" description="Disordered" evidence="1">
    <location>
        <begin position="438"/>
        <end position="461"/>
    </location>
</feature>
<dbReference type="EMBL" id="QBKP01000002">
    <property type="protein sequence ID" value="PTX52390.1"/>
    <property type="molecule type" value="Genomic_DNA"/>
</dbReference>
<gene>
    <name evidence="3" type="ORF">C8N34_102169</name>
</gene>
<dbReference type="InterPro" id="IPR009003">
    <property type="entry name" value="Peptidase_S1_PA"/>
</dbReference>
<organism evidence="3 4">
    <name type="scientific">Gemmobacter caeni</name>
    <dbReference type="NCBI Taxonomy" id="589035"/>
    <lineage>
        <taxon>Bacteria</taxon>
        <taxon>Pseudomonadati</taxon>
        <taxon>Pseudomonadota</taxon>
        <taxon>Alphaproteobacteria</taxon>
        <taxon>Rhodobacterales</taxon>
        <taxon>Paracoccaceae</taxon>
        <taxon>Gemmobacter</taxon>
    </lineage>
</organism>
<evidence type="ECO:0000256" key="2">
    <source>
        <dbReference type="SAM" id="SignalP"/>
    </source>
</evidence>
<evidence type="ECO:0000256" key="1">
    <source>
        <dbReference type="SAM" id="MobiDB-lite"/>
    </source>
</evidence>
<sequence>MTDLFSHGVSPKRLAALAGLLSALGAGAALPDGLPSSVGERKEAAYLEIFQDRIQSGEVILTGPAAPLSGAGLTGDGSGIEEPPLPCFPPGQSRLLRDGRVADATLMLMAVYRIDGTDLATSMYGTGTVIRAETGINRVLTAAHVANPQVITAQGEPATLSSIHAFDAEGRLVANLEPALHSESRIQLGEISHDLIHEDVMVLAPSAFPSPEMALSWAGRGVEVSPVQSESLMVFHGEGNRSFIAPGYSGAALLDPEGRAVGLVSEILPAVNSYRAAANTTMPEATLNWEHGPVPLLTPLARELLEEAASGPSVGVMVDAVAGGPPLSSPRVLTALGVDPDRIERVPSLDADLLFSAGFPGRECRASWLTHVPRPDLPFLDRTEGHVTSPSRAPFIYTETPGNVMILGADGRVHAPDRKAGFGLAAFLSTIDAMTRSGPPDLTVTDPFATPAPGPELEGPR</sequence>